<evidence type="ECO:0008006" key="3">
    <source>
        <dbReference type="Google" id="ProtNLM"/>
    </source>
</evidence>
<comment type="caution">
    <text evidence="1">The sequence shown here is derived from an EMBL/GenBank/DDBJ whole genome shotgun (WGS) entry which is preliminary data.</text>
</comment>
<dbReference type="InterPro" id="IPR010323">
    <property type="entry name" value="DUF924"/>
</dbReference>
<name>A0AAN6M7H7_9PLEO</name>
<dbReference type="Proteomes" id="UP001280581">
    <property type="component" value="Unassembled WGS sequence"/>
</dbReference>
<evidence type="ECO:0000313" key="1">
    <source>
        <dbReference type="EMBL" id="KAK3216014.1"/>
    </source>
</evidence>
<dbReference type="Gene3D" id="1.20.58.320">
    <property type="entry name" value="TPR-like"/>
    <property type="match status" value="1"/>
</dbReference>
<accession>A0AAN6M7H7</accession>
<evidence type="ECO:0000313" key="2">
    <source>
        <dbReference type="Proteomes" id="UP001280581"/>
    </source>
</evidence>
<gene>
    <name evidence="1" type="ORF">GRF29_8g1800375</name>
</gene>
<dbReference type="AlphaFoldDB" id="A0AAN6M7H7"/>
<dbReference type="SUPFAM" id="SSF48452">
    <property type="entry name" value="TPR-like"/>
    <property type="match status" value="1"/>
</dbReference>
<proteinExistence type="predicted"/>
<organism evidence="1 2">
    <name type="scientific">Pseudopithomyces chartarum</name>
    <dbReference type="NCBI Taxonomy" id="1892770"/>
    <lineage>
        <taxon>Eukaryota</taxon>
        <taxon>Fungi</taxon>
        <taxon>Dikarya</taxon>
        <taxon>Ascomycota</taxon>
        <taxon>Pezizomycotina</taxon>
        <taxon>Dothideomycetes</taxon>
        <taxon>Pleosporomycetidae</taxon>
        <taxon>Pleosporales</taxon>
        <taxon>Massarineae</taxon>
        <taxon>Didymosphaeriaceae</taxon>
        <taxon>Pseudopithomyces</taxon>
    </lineage>
</organism>
<protein>
    <recommendedName>
        <fullName evidence="3">DUF924-domain-containing protein</fullName>
    </recommendedName>
</protein>
<dbReference type="EMBL" id="WVTA01000002">
    <property type="protein sequence ID" value="KAK3216014.1"/>
    <property type="molecule type" value="Genomic_DNA"/>
</dbReference>
<dbReference type="Gene3D" id="1.25.40.10">
    <property type="entry name" value="Tetratricopeptide repeat domain"/>
    <property type="match status" value="1"/>
</dbReference>
<dbReference type="InterPro" id="IPR011990">
    <property type="entry name" value="TPR-like_helical_dom_sf"/>
</dbReference>
<reference evidence="1 2" key="1">
    <citation type="submission" date="2021-02" db="EMBL/GenBank/DDBJ databases">
        <title>Genome assembly of Pseudopithomyces chartarum.</title>
        <authorList>
            <person name="Jauregui R."/>
            <person name="Singh J."/>
            <person name="Voisey C."/>
        </authorList>
    </citation>
    <scope>NUCLEOTIDE SEQUENCE [LARGE SCALE GENOMIC DNA]</scope>
    <source>
        <strain evidence="1 2">AGR01</strain>
    </source>
</reference>
<dbReference type="Pfam" id="PF06041">
    <property type="entry name" value="DUF924"/>
    <property type="match status" value="1"/>
</dbReference>
<keyword evidence="2" id="KW-1185">Reference proteome</keyword>
<sequence>MNLLASRHALPYCLIPRTRIQRSMSTFTLDKSVFNPALYKQIASTWLSDIDTSGEHVPENAAARWFRNNVELDRICNQNFAHALQAIGPEKILTPTAEPFLEEIRSIAQRENENSDESQAAWAALSIVILLDQIPRNVFRTREGLTKVYTHFDTMALEFVQRLYSETSPIPRPDLHPQWHNSFAHRMWFLLPLEHSEDIKQHDRLDDIVKDFSMATERTEGLDATRKLVEGFTQAEATHRDLLEKFGRYPHRNSALGRETTKEEEEFLKGRGATFGVAG</sequence>